<dbReference type="CTD" id="20329523"/>
<sequence length="169" mass="19869">HCFAIYYSKEGVRQYDLRADTEEECRLWVDAINNASPKLSYCFAPNSFGKMLEQKQEAEQKQLHLLQILETERRAKWHYVKQIEDLTAEVKKLKSEILETERRAKWHYVKQIEDLTAEVKKLKSEVSSGLPQWLVYDSFADNMTTCHGELEMTQLLTRISIDQKVIVLT</sequence>
<gene>
    <name evidence="3" type="ORF">T265_15358</name>
</gene>
<evidence type="ECO:0000313" key="4">
    <source>
        <dbReference type="Proteomes" id="UP000054324"/>
    </source>
</evidence>
<dbReference type="Proteomes" id="UP000054324">
    <property type="component" value="Unassembled WGS sequence"/>
</dbReference>
<dbReference type="KEGG" id="ovi:T265_15358"/>
<dbReference type="InterPro" id="IPR001849">
    <property type="entry name" value="PH_domain"/>
</dbReference>
<feature type="domain" description="PH" evidence="2">
    <location>
        <begin position="1"/>
        <end position="37"/>
    </location>
</feature>
<accession>A0A074YZR7</accession>
<dbReference type="AlphaFoldDB" id="A0A074YZR7"/>
<proteinExistence type="predicted"/>
<dbReference type="InterPro" id="IPR011993">
    <property type="entry name" value="PH-like_dom_sf"/>
</dbReference>
<evidence type="ECO:0000259" key="2">
    <source>
        <dbReference type="PROSITE" id="PS50003"/>
    </source>
</evidence>
<evidence type="ECO:0000313" key="3">
    <source>
        <dbReference type="EMBL" id="KER20281.1"/>
    </source>
</evidence>
<protein>
    <recommendedName>
        <fullName evidence="2">PH domain-containing protein</fullName>
    </recommendedName>
</protein>
<dbReference type="STRING" id="6198.A0A074YZR7"/>
<feature type="coiled-coil region" evidence="1">
    <location>
        <begin position="76"/>
        <end position="125"/>
    </location>
</feature>
<organism evidence="3 4">
    <name type="scientific">Opisthorchis viverrini</name>
    <name type="common">Southeast Asian liver fluke</name>
    <dbReference type="NCBI Taxonomy" id="6198"/>
    <lineage>
        <taxon>Eukaryota</taxon>
        <taxon>Metazoa</taxon>
        <taxon>Spiralia</taxon>
        <taxon>Lophotrochozoa</taxon>
        <taxon>Platyhelminthes</taxon>
        <taxon>Trematoda</taxon>
        <taxon>Digenea</taxon>
        <taxon>Opisthorchiida</taxon>
        <taxon>Opisthorchiata</taxon>
        <taxon>Opisthorchiidae</taxon>
        <taxon>Opisthorchis</taxon>
    </lineage>
</organism>
<name>A0A074YZR7_OPIVI</name>
<dbReference type="EMBL" id="KL597072">
    <property type="protein sequence ID" value="KER20281.1"/>
    <property type="molecule type" value="Genomic_DNA"/>
</dbReference>
<keyword evidence="1" id="KW-0175">Coiled coil</keyword>
<reference evidence="3 4" key="1">
    <citation type="submission" date="2013-11" db="EMBL/GenBank/DDBJ databases">
        <title>Opisthorchis viverrini - life in the bile duct.</title>
        <authorList>
            <person name="Young N.D."/>
            <person name="Nagarajan N."/>
            <person name="Lin S.J."/>
            <person name="Korhonen P.K."/>
            <person name="Jex A.R."/>
            <person name="Hall R.S."/>
            <person name="Safavi-Hemami H."/>
            <person name="Kaewkong W."/>
            <person name="Bertrand D."/>
            <person name="Gao S."/>
            <person name="Seet Q."/>
            <person name="Wongkham S."/>
            <person name="Teh B.T."/>
            <person name="Wongkham C."/>
            <person name="Intapan P.M."/>
            <person name="Maleewong W."/>
            <person name="Yang X."/>
            <person name="Hu M."/>
            <person name="Wang Z."/>
            <person name="Hofmann A."/>
            <person name="Sternberg P.W."/>
            <person name="Tan P."/>
            <person name="Wang J."/>
            <person name="Gasser R.B."/>
        </authorList>
    </citation>
    <scope>NUCLEOTIDE SEQUENCE [LARGE SCALE GENOMIC DNA]</scope>
</reference>
<dbReference type="GeneID" id="20329523"/>
<feature type="non-terminal residue" evidence="3">
    <location>
        <position position="1"/>
    </location>
</feature>
<dbReference type="PROSITE" id="PS50003">
    <property type="entry name" value="PH_DOMAIN"/>
    <property type="match status" value="1"/>
</dbReference>
<dbReference type="SUPFAM" id="SSF50729">
    <property type="entry name" value="PH domain-like"/>
    <property type="match status" value="1"/>
</dbReference>
<keyword evidence="4" id="KW-1185">Reference proteome</keyword>
<dbReference type="Gene3D" id="2.30.29.30">
    <property type="entry name" value="Pleckstrin-homology domain (PH domain)/Phosphotyrosine-binding domain (PTB)"/>
    <property type="match status" value="1"/>
</dbReference>
<dbReference type="RefSeq" id="XP_009175985.1">
    <property type="nucleotide sequence ID" value="XM_009177721.1"/>
</dbReference>
<dbReference type="OrthoDB" id="10254377at2759"/>
<evidence type="ECO:0000256" key="1">
    <source>
        <dbReference type="SAM" id="Coils"/>
    </source>
</evidence>